<feature type="transmembrane region" description="Helical" evidence="6">
    <location>
        <begin position="20"/>
        <end position="37"/>
    </location>
</feature>
<comment type="caution">
    <text evidence="8">The sequence shown here is derived from an EMBL/GenBank/DDBJ whole genome shotgun (WGS) entry which is preliminary data.</text>
</comment>
<dbReference type="InterPro" id="IPR002938">
    <property type="entry name" value="FAD-bd"/>
</dbReference>
<evidence type="ECO:0000313" key="9">
    <source>
        <dbReference type="Proteomes" id="UP001530400"/>
    </source>
</evidence>
<gene>
    <name evidence="8" type="ORF">ACHAWO_004913</name>
</gene>
<dbReference type="SUPFAM" id="SSF48403">
    <property type="entry name" value="Ankyrin repeat"/>
    <property type="match status" value="1"/>
</dbReference>
<dbReference type="PANTHER" id="PTHR46972:SF1">
    <property type="entry name" value="FAD DEPENDENT OXIDOREDUCTASE DOMAIN-CONTAINING PROTEIN"/>
    <property type="match status" value="1"/>
</dbReference>
<evidence type="ECO:0000256" key="6">
    <source>
        <dbReference type="SAM" id="Phobius"/>
    </source>
</evidence>
<keyword evidence="1" id="KW-0285">Flavoprotein</keyword>
<keyword evidence="2" id="KW-0274">FAD</keyword>
<keyword evidence="3" id="KW-0560">Oxidoreductase</keyword>
<dbReference type="Gene3D" id="1.25.40.20">
    <property type="entry name" value="Ankyrin repeat-containing domain"/>
    <property type="match status" value="1"/>
</dbReference>
<dbReference type="InterPro" id="IPR002110">
    <property type="entry name" value="Ankyrin_rpt"/>
</dbReference>
<evidence type="ECO:0000256" key="5">
    <source>
        <dbReference type="SAM" id="MobiDB-lite"/>
    </source>
</evidence>
<dbReference type="PANTHER" id="PTHR46972">
    <property type="entry name" value="MONOOXYGENASE ASQM-RELATED"/>
    <property type="match status" value="1"/>
</dbReference>
<sequence length="1049" mass="117374">MKSAKSTTNRRRLLQSDCHIGIVGSGLGGLAAALAILQCDTSDVKKQKKHHTADGNLKSSGKEPCDTPSSKRFQGKITIYERDQHATDRKEGYGMTLTYNPSGPLAQLGILESIARQDCPSRSHYLFNEKGDVMGYYGNAFHGATSDPGDDDMQSALRGAGQRGNLRIPRSDLRNILMEKIKEVDSQHELSRVRMAWGKRLLSYVDRPAQEKLKQLNNSGKADNKQNVCACRRPVLLHFEDGTTDEVDLLIGADGVNSVVARHYLWTKIPAKSEQPTPSADPAPKYTGIFIIIGISDHMHPLIDERGYYTLDGERRLFIMPFAGNRLDNQRRRTMWQLSYPVADRNEAVRLSRLSPKELQNVILNLCGGWHEPFPDMVKQTPLDTIWGTGLLDRDPDVFIRHRQLLEIHGRMPSHVVLLGDAAHAMTPFKGQGANQALTDGPLLAKWLSQAKFESAIRGFMTEMARRSGVKVKASREAAVKLHSKDCWKWISSQDGVDNNAIFHGVKPDSVQTLLRELRTRSIGASLGSALDGHIRTVIKQLSISNTVARRVSPQELHCLEEQALTHALHGDLVSLRELSRESQFLVQKVLDARHRSCLHVAAAKGHHDVCRWLLSEARVDPKVRDENNKTALDVANECGHNEIALLIQSYLKRAIPDGEQASYSEETCDEILVGQDLYRQIEQQLRAVRTIKELRSLLQNNRQNTSNDHLQITHVLGCPIDNLDKEIHRDRELALAREHGAVVLRNFVSREVDQLALGAIAMRPLCLDIPHESDLRNLLQPGVTKKKVRKQIEEIKSRISIPADSPIIGQTNFAPQIMSRNSGNASKKRKVESVSLSKLRYLNLGEYNYNWGDRKYDKIPGALPFPTSFTALARRAYDLAQQEVKRDCQSETCNKSAFDMAICNFYHLHRPSDRLGGHKDDVESDLTSPLITISLGAPGVFLLGGKSRSSVPTAILLRAGDAMILSGSSRQFFHGVPTILEYEENQLEQSMLKNEIIFPELAGDWLSESTASVQSSGEAHDINPSFNEFLFMKVFLTTARMNISIRRI</sequence>
<keyword evidence="6" id="KW-0472">Membrane</keyword>
<dbReference type="InterPro" id="IPR005123">
    <property type="entry name" value="Oxoglu/Fe-dep_dioxygenase_dom"/>
</dbReference>
<proteinExistence type="predicted"/>
<reference evidence="8 9" key="1">
    <citation type="submission" date="2024-10" db="EMBL/GenBank/DDBJ databases">
        <title>Updated reference genomes for cyclostephanoid diatoms.</title>
        <authorList>
            <person name="Roberts W.R."/>
            <person name="Alverson A.J."/>
        </authorList>
    </citation>
    <scope>NUCLEOTIDE SEQUENCE [LARGE SCALE GENOMIC DNA]</scope>
    <source>
        <strain evidence="8 9">AJA010-31</strain>
    </source>
</reference>
<evidence type="ECO:0000256" key="3">
    <source>
        <dbReference type="ARBA" id="ARBA00023002"/>
    </source>
</evidence>
<dbReference type="InterPro" id="IPR037151">
    <property type="entry name" value="AlkB-like_sf"/>
</dbReference>
<dbReference type="Pfam" id="PF12796">
    <property type="entry name" value="Ank_2"/>
    <property type="match status" value="1"/>
</dbReference>
<dbReference type="Gene3D" id="2.60.120.590">
    <property type="entry name" value="Alpha-ketoglutarate-dependent dioxygenase AlkB-like"/>
    <property type="match status" value="1"/>
</dbReference>
<keyword evidence="6" id="KW-1133">Transmembrane helix</keyword>
<keyword evidence="6" id="KW-0812">Transmembrane</keyword>
<dbReference type="SUPFAM" id="SSF51905">
    <property type="entry name" value="FAD/NAD(P)-binding domain"/>
    <property type="match status" value="1"/>
</dbReference>
<evidence type="ECO:0000256" key="2">
    <source>
        <dbReference type="ARBA" id="ARBA00022827"/>
    </source>
</evidence>
<dbReference type="Gene3D" id="3.50.50.60">
    <property type="entry name" value="FAD/NAD(P)-binding domain"/>
    <property type="match status" value="1"/>
</dbReference>
<dbReference type="AlphaFoldDB" id="A0ABD3NVP8"/>
<dbReference type="Pfam" id="PF13532">
    <property type="entry name" value="2OG-FeII_Oxy_2"/>
    <property type="match status" value="1"/>
</dbReference>
<dbReference type="EMBL" id="JALLPJ020000998">
    <property type="protein sequence ID" value="KAL3778200.1"/>
    <property type="molecule type" value="Genomic_DNA"/>
</dbReference>
<protein>
    <recommendedName>
        <fullName evidence="7">Fe2OG dioxygenase domain-containing protein</fullName>
    </recommendedName>
</protein>
<organism evidence="8 9">
    <name type="scientific">Cyclotella atomus</name>
    <dbReference type="NCBI Taxonomy" id="382360"/>
    <lineage>
        <taxon>Eukaryota</taxon>
        <taxon>Sar</taxon>
        <taxon>Stramenopiles</taxon>
        <taxon>Ochrophyta</taxon>
        <taxon>Bacillariophyta</taxon>
        <taxon>Coscinodiscophyceae</taxon>
        <taxon>Thalassiosirophycidae</taxon>
        <taxon>Stephanodiscales</taxon>
        <taxon>Stephanodiscaceae</taxon>
        <taxon>Cyclotella</taxon>
    </lineage>
</organism>
<keyword evidence="9" id="KW-1185">Reference proteome</keyword>
<feature type="domain" description="Fe2OG dioxygenase" evidence="7">
    <location>
        <begin position="898"/>
        <end position="1049"/>
    </location>
</feature>
<dbReference type="PROSITE" id="PS51471">
    <property type="entry name" value="FE2OG_OXY"/>
    <property type="match status" value="1"/>
</dbReference>
<dbReference type="InterPro" id="IPR036770">
    <property type="entry name" value="Ankyrin_rpt-contain_sf"/>
</dbReference>
<evidence type="ECO:0000256" key="1">
    <source>
        <dbReference type="ARBA" id="ARBA00022630"/>
    </source>
</evidence>
<dbReference type="Pfam" id="PF01494">
    <property type="entry name" value="FAD_binding_3"/>
    <property type="match status" value="1"/>
</dbReference>
<dbReference type="InterPro" id="IPR027450">
    <property type="entry name" value="AlkB-like"/>
</dbReference>
<evidence type="ECO:0000313" key="8">
    <source>
        <dbReference type="EMBL" id="KAL3778200.1"/>
    </source>
</evidence>
<accession>A0ABD3NVP8</accession>
<dbReference type="SMART" id="SM00248">
    <property type="entry name" value="ANK"/>
    <property type="match status" value="2"/>
</dbReference>
<dbReference type="Proteomes" id="UP001530400">
    <property type="component" value="Unassembled WGS sequence"/>
</dbReference>
<feature type="region of interest" description="Disordered" evidence="5">
    <location>
        <begin position="47"/>
        <end position="73"/>
    </location>
</feature>
<dbReference type="SUPFAM" id="SSF51197">
    <property type="entry name" value="Clavaminate synthase-like"/>
    <property type="match status" value="1"/>
</dbReference>
<dbReference type="GO" id="GO:0004497">
    <property type="term" value="F:monooxygenase activity"/>
    <property type="evidence" value="ECO:0007669"/>
    <property type="project" value="UniProtKB-KW"/>
</dbReference>
<dbReference type="InterPro" id="IPR036188">
    <property type="entry name" value="FAD/NAD-bd_sf"/>
</dbReference>
<evidence type="ECO:0000259" key="7">
    <source>
        <dbReference type="PROSITE" id="PS51471"/>
    </source>
</evidence>
<keyword evidence="4" id="KW-0503">Monooxygenase</keyword>
<evidence type="ECO:0000256" key="4">
    <source>
        <dbReference type="ARBA" id="ARBA00023033"/>
    </source>
</evidence>
<name>A0ABD3NVP8_9STRA</name>